<proteinExistence type="predicted"/>
<protein>
    <submittedName>
        <fullName evidence="1">Uncharacterized protein</fullName>
    </submittedName>
</protein>
<dbReference type="EMBL" id="JAKZJU020000002">
    <property type="protein sequence ID" value="MDL2060495.1"/>
    <property type="molecule type" value="Genomic_DNA"/>
</dbReference>
<keyword evidence="2" id="KW-1185">Reference proteome</keyword>
<dbReference type="RefSeq" id="WP_243377570.1">
    <property type="nucleotide sequence ID" value="NZ_JAKZJU020000002.1"/>
</dbReference>
<organism evidence="1 2">
    <name type="scientific">Mesosutterella faecium</name>
    <dbReference type="NCBI Taxonomy" id="2925194"/>
    <lineage>
        <taxon>Bacteria</taxon>
        <taxon>Pseudomonadati</taxon>
        <taxon>Pseudomonadota</taxon>
        <taxon>Betaproteobacteria</taxon>
        <taxon>Burkholderiales</taxon>
        <taxon>Sutterellaceae</taxon>
        <taxon>Mesosutterella</taxon>
    </lineage>
</organism>
<gene>
    <name evidence="1" type="ORF">MUN46_011160</name>
</gene>
<evidence type="ECO:0000313" key="1">
    <source>
        <dbReference type="EMBL" id="MDL2060495.1"/>
    </source>
</evidence>
<accession>A0ABT7IR90</accession>
<sequence>MPSRPWRRACFSRAASCFDIRADVLVTIALAASIAPDEVFAAGEVALIMQLGSLLEDKTAARVSSGS</sequence>
<evidence type="ECO:0000313" key="2">
    <source>
        <dbReference type="Proteomes" id="UP001165481"/>
    </source>
</evidence>
<dbReference type="Proteomes" id="UP001165481">
    <property type="component" value="Unassembled WGS sequence"/>
</dbReference>
<reference evidence="1" key="1">
    <citation type="submission" date="2023-03" db="EMBL/GenBank/DDBJ databases">
        <title>Mesosutterella sp. nov. isolated from porcine feces.</title>
        <authorList>
            <person name="Yu S."/>
        </authorList>
    </citation>
    <scope>NUCLEOTIDE SEQUENCE</scope>
    <source>
        <strain evidence="1">AGMB02718</strain>
    </source>
</reference>
<name>A0ABT7IR90_9BURK</name>
<comment type="caution">
    <text evidence="1">The sequence shown here is derived from an EMBL/GenBank/DDBJ whole genome shotgun (WGS) entry which is preliminary data.</text>
</comment>